<keyword evidence="4 7" id="KW-0472">Membrane</keyword>
<keyword evidence="2 7" id="KW-0812">Transmembrane</keyword>
<dbReference type="EMBL" id="JBBPFD010000020">
    <property type="protein sequence ID" value="KAK7884857.1"/>
    <property type="molecule type" value="Genomic_DNA"/>
</dbReference>
<dbReference type="GO" id="GO:0005886">
    <property type="term" value="C:plasma membrane"/>
    <property type="evidence" value="ECO:0007669"/>
    <property type="project" value="TreeGrafter"/>
</dbReference>
<proteinExistence type="predicted"/>
<evidence type="ECO:0000313" key="10">
    <source>
        <dbReference type="Proteomes" id="UP001460270"/>
    </source>
</evidence>
<evidence type="ECO:0000256" key="5">
    <source>
        <dbReference type="ARBA" id="ARBA00023170"/>
    </source>
</evidence>
<dbReference type="Pfam" id="PF00003">
    <property type="entry name" value="7tm_3"/>
    <property type="match status" value="1"/>
</dbReference>
<organism evidence="9 10">
    <name type="scientific">Mugilogobius chulae</name>
    <name type="common">yellowstripe goby</name>
    <dbReference type="NCBI Taxonomy" id="88201"/>
    <lineage>
        <taxon>Eukaryota</taxon>
        <taxon>Metazoa</taxon>
        <taxon>Chordata</taxon>
        <taxon>Craniata</taxon>
        <taxon>Vertebrata</taxon>
        <taxon>Euteleostomi</taxon>
        <taxon>Actinopterygii</taxon>
        <taxon>Neopterygii</taxon>
        <taxon>Teleostei</taxon>
        <taxon>Neoteleostei</taxon>
        <taxon>Acanthomorphata</taxon>
        <taxon>Gobiaria</taxon>
        <taxon>Gobiiformes</taxon>
        <taxon>Gobioidei</taxon>
        <taxon>Gobiidae</taxon>
        <taxon>Gobionellinae</taxon>
        <taxon>Mugilogobius</taxon>
    </lineage>
</organism>
<evidence type="ECO:0000256" key="7">
    <source>
        <dbReference type="SAM" id="Phobius"/>
    </source>
</evidence>
<dbReference type="Proteomes" id="UP001460270">
    <property type="component" value="Unassembled WGS sequence"/>
</dbReference>
<feature type="domain" description="G-protein coupled receptors family 3 profile" evidence="8">
    <location>
        <begin position="1"/>
        <end position="113"/>
    </location>
</feature>
<comment type="caution">
    <text evidence="9">The sequence shown here is derived from an EMBL/GenBank/DDBJ whole genome shotgun (WGS) entry which is preliminary data.</text>
</comment>
<dbReference type="PANTHER" id="PTHR24061:SF441">
    <property type="entry name" value="TASTE RECEPTOR TYPE 1 MEMBER 2B-RELATED"/>
    <property type="match status" value="1"/>
</dbReference>
<name>A0AAW0MYR6_9GOBI</name>
<dbReference type="InterPro" id="IPR000337">
    <property type="entry name" value="GPCR_3"/>
</dbReference>
<dbReference type="InterPro" id="IPR000068">
    <property type="entry name" value="GPCR_3_Ca_sens_rcpt-rel"/>
</dbReference>
<dbReference type="InterPro" id="IPR017978">
    <property type="entry name" value="GPCR_3_C"/>
</dbReference>
<accession>A0AAW0MYR6</accession>
<evidence type="ECO:0000256" key="1">
    <source>
        <dbReference type="ARBA" id="ARBA00004141"/>
    </source>
</evidence>
<keyword evidence="3 7" id="KW-1133">Transmembrane helix</keyword>
<feature type="transmembrane region" description="Helical" evidence="7">
    <location>
        <begin position="30"/>
        <end position="52"/>
    </location>
</feature>
<feature type="transmembrane region" description="Helical" evidence="7">
    <location>
        <begin position="64"/>
        <end position="86"/>
    </location>
</feature>
<reference evidence="10" key="1">
    <citation type="submission" date="2024-04" db="EMBL/GenBank/DDBJ databases">
        <title>Salinicola lusitanus LLJ914,a marine bacterium isolated from the Okinawa Trough.</title>
        <authorList>
            <person name="Li J."/>
        </authorList>
    </citation>
    <scope>NUCLEOTIDE SEQUENCE [LARGE SCALE GENOMIC DNA]</scope>
</reference>
<keyword evidence="10" id="KW-1185">Reference proteome</keyword>
<evidence type="ECO:0000256" key="3">
    <source>
        <dbReference type="ARBA" id="ARBA00022989"/>
    </source>
</evidence>
<gene>
    <name evidence="9" type="ORF">WMY93_027980</name>
</gene>
<dbReference type="PANTHER" id="PTHR24061">
    <property type="entry name" value="CALCIUM-SENSING RECEPTOR-RELATED"/>
    <property type="match status" value="1"/>
</dbReference>
<evidence type="ECO:0000313" key="9">
    <source>
        <dbReference type="EMBL" id="KAK7884857.1"/>
    </source>
</evidence>
<dbReference type="Gene3D" id="3.40.50.2300">
    <property type="match status" value="1"/>
</dbReference>
<dbReference type="PROSITE" id="PS50259">
    <property type="entry name" value="G_PROTEIN_RECEP_F3_4"/>
    <property type="match status" value="1"/>
</dbReference>
<comment type="subcellular location">
    <subcellularLocation>
        <location evidence="1">Membrane</location>
        <topology evidence="1">Multi-pass membrane protein</topology>
    </subcellularLocation>
</comment>
<dbReference type="InterPro" id="IPR028082">
    <property type="entry name" value="Peripla_BP_I"/>
</dbReference>
<sequence length="193" mass="21818">MYISAPPEPHNNTAWYKDKIIISCDINLKVYGASVALVFLLCFLCFVFSYMGKELPKNYNEAKAITFCLLLLILTWILFATIFILYHGKHIQTGTVADSEFRQSGDFVLGGLFGIHYISESMAQNLPEALHCSGMPFYVSSYRRFQLMRFSIEEINNSSSLLPDVTLGYNIFDHCSDTQNIPGIFNLLSAKTP</sequence>
<evidence type="ECO:0000256" key="6">
    <source>
        <dbReference type="ARBA" id="ARBA00023180"/>
    </source>
</evidence>
<keyword evidence="6" id="KW-0325">Glycoprotein</keyword>
<evidence type="ECO:0000256" key="2">
    <source>
        <dbReference type="ARBA" id="ARBA00022692"/>
    </source>
</evidence>
<keyword evidence="5" id="KW-0675">Receptor</keyword>
<protein>
    <recommendedName>
        <fullName evidence="8">G-protein coupled receptors family 3 profile domain-containing protein</fullName>
    </recommendedName>
</protein>
<evidence type="ECO:0000256" key="4">
    <source>
        <dbReference type="ARBA" id="ARBA00023136"/>
    </source>
</evidence>
<dbReference type="GO" id="GO:0004930">
    <property type="term" value="F:G protein-coupled receptor activity"/>
    <property type="evidence" value="ECO:0007669"/>
    <property type="project" value="InterPro"/>
</dbReference>
<dbReference type="PRINTS" id="PR00248">
    <property type="entry name" value="GPCRMGR"/>
</dbReference>
<dbReference type="SUPFAM" id="SSF53822">
    <property type="entry name" value="Periplasmic binding protein-like I"/>
    <property type="match status" value="1"/>
</dbReference>
<evidence type="ECO:0000259" key="8">
    <source>
        <dbReference type="PROSITE" id="PS50259"/>
    </source>
</evidence>
<dbReference type="AlphaFoldDB" id="A0AAW0MYR6"/>